<dbReference type="EMBL" id="CP031742">
    <property type="protein sequence ID" value="AXQ56941.1"/>
    <property type="molecule type" value="Genomic_DNA"/>
</dbReference>
<evidence type="ECO:0008006" key="6">
    <source>
        <dbReference type="Google" id="ProtNLM"/>
    </source>
</evidence>
<evidence type="ECO:0000313" key="4">
    <source>
        <dbReference type="Proteomes" id="UP000259636"/>
    </source>
</evidence>
<sequence>MKKQAKHAKPSKSSQFAARSLGAVALGAAFAAAGGGVASADTGLPKPSEALTAVDQTLPLGEVARSTLPAGAPEAVGSGVRATGMGADALVDKASDPRALLAELPNVDELGVEGLGVEGLPTDALLRR</sequence>
<keyword evidence="1" id="KW-0732">Signal</keyword>
<dbReference type="GeneID" id="300116743"/>
<organism evidence="2 4">
    <name type="scientific">Streptomyces koyangensis</name>
    <dbReference type="NCBI Taxonomy" id="188770"/>
    <lineage>
        <taxon>Bacteria</taxon>
        <taxon>Bacillati</taxon>
        <taxon>Actinomycetota</taxon>
        <taxon>Actinomycetes</taxon>
        <taxon>Kitasatosporales</taxon>
        <taxon>Streptomycetaceae</taxon>
        <taxon>Streptomyces</taxon>
        <taxon>Streptomyces aurantiacus group</taxon>
    </lineage>
</organism>
<evidence type="ECO:0000313" key="2">
    <source>
        <dbReference type="EMBL" id="AXQ56941.1"/>
    </source>
</evidence>
<name>A0A385DGP4_9ACTN</name>
<dbReference type="EMBL" id="CP049945">
    <property type="protein sequence ID" value="QRF02523.1"/>
    <property type="molecule type" value="Genomic_DNA"/>
</dbReference>
<protein>
    <recommendedName>
        <fullName evidence="6">ATP-binding protein</fullName>
    </recommendedName>
</protein>
<feature type="signal peptide" evidence="1">
    <location>
        <begin position="1"/>
        <end position="40"/>
    </location>
</feature>
<evidence type="ECO:0000313" key="5">
    <source>
        <dbReference type="Proteomes" id="UP000596311"/>
    </source>
</evidence>
<accession>A0A385DGP4</accession>
<dbReference type="AlphaFoldDB" id="A0A385DGP4"/>
<reference evidence="3 5" key="2">
    <citation type="submission" date="2020-03" db="EMBL/GenBank/DDBJ databases">
        <title>Genome mining and metabolic profiling illuminate the polycyclic tetramate macrolactams from Streptomyces koyangensis SCSIO 5802.</title>
        <authorList>
            <person name="Ding W."/>
        </authorList>
    </citation>
    <scope>NUCLEOTIDE SEQUENCE [LARGE SCALE GENOMIC DNA]</scope>
    <source>
        <strain evidence="3 5">SCSIO 5802</strain>
    </source>
</reference>
<proteinExistence type="predicted"/>
<keyword evidence="5" id="KW-1185">Reference proteome</keyword>
<feature type="chain" id="PRO_5017447660" description="ATP-binding protein" evidence="1">
    <location>
        <begin position="41"/>
        <end position="128"/>
    </location>
</feature>
<evidence type="ECO:0000313" key="3">
    <source>
        <dbReference type="EMBL" id="QRF02523.1"/>
    </source>
</evidence>
<dbReference type="KEGG" id="sky:D0C37_21585"/>
<gene>
    <name evidence="2" type="ORF">D0C37_21585</name>
    <name evidence="3" type="ORF">G9U55_10125</name>
</gene>
<reference evidence="2 4" key="1">
    <citation type="submission" date="2018-08" db="EMBL/GenBank/DDBJ databases">
        <authorList>
            <person name="Ferrada E.E."/>
            <person name="Latorre B.A."/>
        </authorList>
    </citation>
    <scope>NUCLEOTIDE SEQUENCE [LARGE SCALE GENOMIC DNA]</scope>
    <source>
        <strain evidence="2 4">VK-A60T</strain>
    </source>
</reference>
<dbReference type="RefSeq" id="WP_101279084.1">
    <property type="nucleotide sequence ID" value="NZ_CP031742.1"/>
</dbReference>
<evidence type="ECO:0000256" key="1">
    <source>
        <dbReference type="SAM" id="SignalP"/>
    </source>
</evidence>
<dbReference type="Proteomes" id="UP000259636">
    <property type="component" value="Chromosome"/>
</dbReference>
<dbReference type="Proteomes" id="UP000596311">
    <property type="component" value="Chromosome"/>
</dbReference>